<organism evidence="1 2">
    <name type="scientific">Priestia megaterium</name>
    <name type="common">Bacillus megaterium</name>
    <dbReference type="NCBI Taxonomy" id="1404"/>
    <lineage>
        <taxon>Bacteria</taxon>
        <taxon>Bacillati</taxon>
        <taxon>Bacillota</taxon>
        <taxon>Bacilli</taxon>
        <taxon>Bacillales</taxon>
        <taxon>Bacillaceae</taxon>
        <taxon>Priestia</taxon>
    </lineage>
</organism>
<name>A0A1Q8TWK1_PRIMG</name>
<dbReference type="Proteomes" id="UP000501076">
    <property type="component" value="Chromosome"/>
</dbReference>
<evidence type="ECO:0000313" key="1">
    <source>
        <dbReference type="EMBL" id="QJX79450.1"/>
    </source>
</evidence>
<gene>
    <name evidence="1" type="ORF">FDZ14_26015</name>
</gene>
<dbReference type="EMBL" id="CP045272">
    <property type="protein sequence ID" value="QJX79450.1"/>
    <property type="molecule type" value="Genomic_DNA"/>
</dbReference>
<dbReference type="AlphaFoldDB" id="A0A1Q8TWK1"/>
<evidence type="ECO:0000313" key="2">
    <source>
        <dbReference type="Proteomes" id="UP000501076"/>
    </source>
</evidence>
<sequence>MEKQTAAMDEIHASTINANCALTTTKHTKTVIMDFIKKVIILFLHLQKQVTDKKHEQKRADASARFFNDTFLFTLSFLFLADLIKKPKPMWFRLFSYCSASTSANAFA</sequence>
<dbReference type="RefSeq" id="WP_013081486.1">
    <property type="nucleotide sequence ID" value="NZ_CAWYPY010000002.1"/>
</dbReference>
<proteinExistence type="predicted"/>
<dbReference type="GeneID" id="93640693"/>
<protein>
    <submittedName>
        <fullName evidence="1">Uncharacterized protein</fullName>
    </submittedName>
</protein>
<accession>A0A1Q8TWK1</accession>
<reference evidence="1 2" key="1">
    <citation type="submission" date="2019-10" db="EMBL/GenBank/DDBJ databases">
        <title>Complete genome sequences for adaption low water activity.</title>
        <authorList>
            <person name="Zhao L."/>
            <person name="Zhong J."/>
        </authorList>
    </citation>
    <scope>NUCLEOTIDE SEQUENCE [LARGE SCALE GENOMIC DNA]</scope>
    <source>
        <strain evidence="1 2">FDU301</strain>
    </source>
</reference>